<proteinExistence type="predicted"/>
<feature type="region of interest" description="Disordered" evidence="1">
    <location>
        <begin position="25"/>
        <end position="44"/>
    </location>
</feature>
<dbReference type="Proteomes" id="UP001253439">
    <property type="component" value="Unassembled WGS sequence"/>
</dbReference>
<reference evidence="2 3" key="1">
    <citation type="submission" date="2022-06" db="EMBL/GenBank/DDBJ databases">
        <title>Haloarcula sp. a new haloarchaeum isolate from saline soil.</title>
        <authorList>
            <person name="Strakova D."/>
            <person name="Galisteo C."/>
            <person name="Sanchez-Porro C."/>
            <person name="Ventosa A."/>
        </authorList>
    </citation>
    <scope>NUCLEOTIDE SEQUENCE [LARGE SCALE GENOMIC DNA]</scope>
    <source>
        <strain evidence="2 3">S1AR25-5A</strain>
    </source>
</reference>
<dbReference type="PROSITE" id="PS51257">
    <property type="entry name" value="PROKAR_LIPOPROTEIN"/>
    <property type="match status" value="1"/>
</dbReference>
<dbReference type="EMBL" id="JAMQOM010000004">
    <property type="protein sequence ID" value="MDS0222054.1"/>
    <property type="molecule type" value="Genomic_DNA"/>
</dbReference>
<evidence type="ECO:0000313" key="2">
    <source>
        <dbReference type="EMBL" id="MDS0222054.1"/>
    </source>
</evidence>
<dbReference type="RefSeq" id="WP_310896677.1">
    <property type="nucleotide sequence ID" value="NZ_JAMQOM010000004.1"/>
</dbReference>
<comment type="caution">
    <text evidence="2">The sequence shown here is derived from an EMBL/GenBank/DDBJ whole genome shotgun (WGS) entry which is preliminary data.</text>
</comment>
<keyword evidence="3" id="KW-1185">Reference proteome</keyword>
<accession>A0AAE4EZ50</accession>
<protein>
    <recommendedName>
        <fullName evidence="4">Lipoprotein</fullName>
    </recommendedName>
</protein>
<dbReference type="AlphaFoldDB" id="A0AAE4EZ50"/>
<evidence type="ECO:0000313" key="3">
    <source>
        <dbReference type="Proteomes" id="UP001253439"/>
    </source>
</evidence>
<sequence>MTRAVAAVVALALVLAGCSGFVQQDSPETVTPAPVPTDGAGYPPGVSDDAVVPQALASAHARTLATTNYTLVTRQRVTDRNGTVLRRSNHTRSVAANSTRYAGHFHQNGTELNVFTTRIDYWTNGSIVAAQYDERANRPHRVTWTVRDDGPVSDLSERRTILGVGEAVDLSVARRTDGSVILAGTRLTNPDRLITPLFVSNPRNVSVRLRVRHDGTVTALRLAFDAERSERWVRVKQDIRVTKIGATTVDKPGWVANTTRRSGRQ</sequence>
<evidence type="ECO:0000256" key="1">
    <source>
        <dbReference type="SAM" id="MobiDB-lite"/>
    </source>
</evidence>
<gene>
    <name evidence="2" type="ORF">NDI54_11915</name>
</gene>
<organism evidence="2 3">
    <name type="scientific">Haloarcula terrestris</name>
    <dbReference type="NCBI Taxonomy" id="2950533"/>
    <lineage>
        <taxon>Archaea</taxon>
        <taxon>Methanobacteriati</taxon>
        <taxon>Methanobacteriota</taxon>
        <taxon>Stenosarchaea group</taxon>
        <taxon>Halobacteria</taxon>
        <taxon>Halobacteriales</taxon>
        <taxon>Haloarculaceae</taxon>
        <taxon>Haloarcula</taxon>
    </lineage>
</organism>
<name>A0AAE4EZ50_9EURY</name>
<evidence type="ECO:0008006" key="4">
    <source>
        <dbReference type="Google" id="ProtNLM"/>
    </source>
</evidence>